<dbReference type="KEGG" id="chu:CHU_2957"/>
<dbReference type="RefSeq" id="WP_011586309.1">
    <property type="nucleotide sequence ID" value="NC_008255.1"/>
</dbReference>
<gene>
    <name evidence="1" type="ordered locus">CHU_2957</name>
</gene>
<sequence length="1888" mass="220758">MSLSSLNSAHQGYEYQDLLVAYFILKEIIEERDSSFFIDKKEYDGDTFDDLTIENNNGFFKKQVKYSNSSNSHTFEKKDLSSAAYQIALDKLFFSWNSHPNKSNCFLRLCLAWNEPIDDLTKILKEATEEKSFSNYNTKLFQIDIEEFWPLNGNPKSSWKRFNTQSPNINRADFNSFLNNFTIELECPKSSSDFYSAGELEKLVLNYVSQLGIGIFPNENKTKEEFALALIALVRKFRGTGKNITISYIFDYFSIKTDYGSIRQIFPINYSQNIEPNNFCKYILNKLEQHSKVILTGEPGSGKSWFIENFKKYLEEESINVIRHLCYTDLDDIHQKDRIKLDVFYGNLINDILDCFGELKHKKEKRYASTLSELNNLLSNITEKTILIVDGIDHIERIFQFKSYPDISKVDIDIINKINELKVSEHVKILISSQPISDLGLIKGFVSETMPKWEQLEVESYMSKLQLQDTALEENYSLSKFLFDKSKGSPLYLKYLTNEVKRLSSYSKEELNQLPEYSNNLKDYYCYLMSKLNLSAKLPRILSGVSFSLTKIELQEITGDGNYIDKSLVDLEPVLKLNVSQNGYIIYHESFRRFIVENLLSEGVDISSNIFKPIIEWFDKKGFYEYSKSFRFYFQFLYELNDVETISKYISKDFISKSVSFGHSWKSISNNYKYLLKSALQQKDFPKIILLNELNKTLSTTGDILDSHYETYLDALGHLRSFKYVSEHLSFDGAPTLPLQQGLAACYLCHSNGTSSPWEVYIDFFKEGESIEVELFGYYIRYLLICEDEKEILKIASQLQSDNLSSYCIIFRKEINSFSSNDFISKIKAESKDVNDILNSKNKIAQSGDFALLIDQIKKFRYVHNTELQTLNTFFHTVLTNKNNDTLINYISDSLKNLGWFYDWIIFSSKIKIAKTNNEISFNELKDIFLILKRETSPFKGQVRTCDLHILEKEIYFSIQEGLILLKKENEWSCIIDILIDVSNNTTTFYRKELSGPLDTNRLFQLLSENTNSENINKITDTFEAIIKEKQEYYLHSYIADYYFQLSKIYSLKKEIDTALQKFEKGIEYLLGYTSWKDSSVDDLTESIVDIYKIDNALGNEYIKKLKILIDSISNHTTGKGTSHFPVTWYDRFLEINPYDSALYLLNSLVTPIIDWRLEDSLQSLLISEENNDNINPLIKLFIAQTFPIETSESYLLNCIEIARKSKELNFELAKNFIAITSNKINQKSTEEYSIIFLDALKSVFEEFDLSSDFKNIKVRESNKHFAKDIDTNFDFKKDIIARKEFSEMPIEELTDFISENELTIKEVNSLLYHFDSINVEPNHFKQLVQSFFSQTHLYKSNAFDVGILFEKPNDMSIYYWTARYVYNFNGSYSSLSDIEAIKKAYNLGKEKSLEFLCELLSDKLNIQYRNALSANLLKGLIEVGFDSDKIKEAWLNAFNTIDYRLPSKDEFDWVKGLENELNLNIEEIFICILFCRFKAATTERTHATLSAIWYLLSCYPDKMIKPLKWFIKNRDNFLEANLLLVIELLYEYDKQDSNYKKHFVTEIEKIYPTNYLLIDMIIEKLHGKSKRTFLVNSNTIIYPSTLIKEEFLFFLKLNFRNYSIYKAGINLSNLFEKYRATFRNKYEDVLELYSNRVYKKMASHIHSSNYFLELVNKDLYRDIYKFKGEDIIVEDLKVNTSKLIAQFLSRTSRPVKLPLPSTLEKDFISLTVTDNQEWIRIGYYESELLEKSHGELQEYKVYGGINFAKELSNSIPLTISDLDGNEYIKEENESLTSIILQHDPLEEYKILWLSEDLFEFLELKICDIIEGLFARNSTNDVVLKYNYWSSDYINLGYSDSIECEIPKHEGAELLIRADYFKKICELYENIPHYITYRISPKDTDNYE</sequence>
<keyword evidence="2" id="KW-1185">Reference proteome</keyword>
<name>A0A6N4SV44_CYTH3</name>
<dbReference type="Proteomes" id="UP000001822">
    <property type="component" value="Chromosome"/>
</dbReference>
<organism evidence="1 2">
    <name type="scientific">Cytophaga hutchinsonii (strain ATCC 33406 / DSM 1761 / CIP 103989 / NBRC 15051 / NCIMB 9469 / D465)</name>
    <dbReference type="NCBI Taxonomy" id="269798"/>
    <lineage>
        <taxon>Bacteria</taxon>
        <taxon>Pseudomonadati</taxon>
        <taxon>Bacteroidota</taxon>
        <taxon>Cytophagia</taxon>
        <taxon>Cytophagales</taxon>
        <taxon>Cytophagaceae</taxon>
        <taxon>Cytophaga</taxon>
    </lineage>
</organism>
<evidence type="ECO:0000313" key="2">
    <source>
        <dbReference type="Proteomes" id="UP000001822"/>
    </source>
</evidence>
<proteinExistence type="predicted"/>
<accession>A0A6N4SV44</accession>
<protein>
    <submittedName>
        <fullName evidence="1">Uncharacterized protein</fullName>
    </submittedName>
</protein>
<dbReference type="Gene3D" id="3.40.50.300">
    <property type="entry name" value="P-loop containing nucleotide triphosphate hydrolases"/>
    <property type="match status" value="1"/>
</dbReference>
<dbReference type="SUPFAM" id="SSF52540">
    <property type="entry name" value="P-loop containing nucleoside triphosphate hydrolases"/>
    <property type="match status" value="1"/>
</dbReference>
<reference evidence="1 2" key="1">
    <citation type="journal article" date="2007" name="Appl. Environ. Microbiol.">
        <title>Genome sequence of the cellulolytic gliding bacterium Cytophaga hutchinsonii.</title>
        <authorList>
            <person name="Xie G."/>
            <person name="Bruce D.C."/>
            <person name="Challacombe J.F."/>
            <person name="Chertkov O."/>
            <person name="Detter J.C."/>
            <person name="Gilna P."/>
            <person name="Han C.S."/>
            <person name="Lucas S."/>
            <person name="Misra M."/>
            <person name="Myers G.L."/>
            <person name="Richardson P."/>
            <person name="Tapia R."/>
            <person name="Thayer N."/>
            <person name="Thompson L.S."/>
            <person name="Brettin T.S."/>
            <person name="Henrissat B."/>
            <person name="Wilson D.B."/>
            <person name="McBride M.J."/>
        </authorList>
    </citation>
    <scope>NUCLEOTIDE SEQUENCE [LARGE SCALE GENOMIC DNA]</scope>
    <source>
        <strain evidence="2">ATCC 33406 / DSM 1761 / CIP 103989 / NBRC 15051 / NCIMB 9469 / D465</strain>
    </source>
</reference>
<evidence type="ECO:0000313" key="1">
    <source>
        <dbReference type="EMBL" id="ABG60199.1"/>
    </source>
</evidence>
<dbReference type="EMBL" id="CP000383">
    <property type="protein sequence ID" value="ABG60199.1"/>
    <property type="molecule type" value="Genomic_DNA"/>
</dbReference>
<dbReference type="OrthoDB" id="898678at2"/>
<dbReference type="InterPro" id="IPR027417">
    <property type="entry name" value="P-loop_NTPase"/>
</dbReference>